<evidence type="ECO:0000256" key="1">
    <source>
        <dbReference type="PROSITE-ProRule" id="PRU00175"/>
    </source>
</evidence>
<feature type="compositionally biased region" description="Low complexity" evidence="2">
    <location>
        <begin position="138"/>
        <end position="157"/>
    </location>
</feature>
<evidence type="ECO:0000256" key="2">
    <source>
        <dbReference type="SAM" id="MobiDB-lite"/>
    </source>
</evidence>
<feature type="region of interest" description="Disordered" evidence="2">
    <location>
        <begin position="131"/>
        <end position="157"/>
    </location>
</feature>
<proteinExistence type="predicted"/>
<dbReference type="InterPro" id="IPR001841">
    <property type="entry name" value="Znf_RING"/>
</dbReference>
<sequence length="489" mass="54390">MTTNSTTTSSSCHHSTTPNTITYRDTSTECSICLCPYEEDPTTTTATNDSVIELSSCGHKYHLECIREQLARAQPTSQSPQRLVFRACRCAKCGVVCDHAALRDVLRTTDALLPKVDRILAEHLRQQQTKLILGARDNNSSNNNTSNTTENSTSSSSSTVLVERALHNYAFYLCSACSEPFLGGTVRKEEQDEEGECISRERLCPACRGEKRVPLNKDDESCIVWKCRYCCAPATRVCNNDSSIHMCEACHQRSIHFDDQEKADHHALEGILCPGGTKCPYPKPKENNFHSSGPFATCEQVLYFCSFDSVTKESTLDKYQGRVGSENLLINPSGKEQFKGWRRLNINDSWQVESSTVPLNKNVATNFVSTHFWCSMEQTVDLTQATNNPAMSRIEVSARFMGHADCPSVFRLSAELLDAAGQVQRKKTTRILSAPTKFWERAALVLEPTTKAHSVKITLHGKDGLLMRGHYGSKVTDCAVRILGDHLAQ</sequence>
<dbReference type="SUPFAM" id="SSF57850">
    <property type="entry name" value="RING/U-box"/>
    <property type="match status" value="1"/>
</dbReference>
<gene>
    <name evidence="5" type="ORF">ACOF00016_LOCUS2721</name>
</gene>
<dbReference type="PROSITE" id="PS50089">
    <property type="entry name" value="ZF_RING_2"/>
    <property type="match status" value="1"/>
</dbReference>
<evidence type="ECO:0000259" key="3">
    <source>
        <dbReference type="PROSITE" id="PS50089"/>
    </source>
</evidence>
<dbReference type="InterPro" id="IPR007397">
    <property type="entry name" value="F-box-assoc_dom"/>
</dbReference>
<evidence type="ECO:0000313" key="5">
    <source>
        <dbReference type="EMBL" id="CAE0404614.1"/>
    </source>
</evidence>
<keyword evidence="1" id="KW-0862">Zinc</keyword>
<dbReference type="GO" id="GO:0008270">
    <property type="term" value="F:zinc ion binding"/>
    <property type="evidence" value="ECO:0007669"/>
    <property type="project" value="UniProtKB-KW"/>
</dbReference>
<dbReference type="SMART" id="SM00184">
    <property type="entry name" value="RING"/>
    <property type="match status" value="1"/>
</dbReference>
<dbReference type="SUPFAM" id="SSF49785">
    <property type="entry name" value="Galactose-binding domain-like"/>
    <property type="match status" value="1"/>
</dbReference>
<name>A0A7S3L2I2_9STRA</name>
<dbReference type="GO" id="GO:0061630">
    <property type="term" value="F:ubiquitin protein ligase activity"/>
    <property type="evidence" value="ECO:0007669"/>
    <property type="project" value="TreeGrafter"/>
</dbReference>
<dbReference type="InterPro" id="IPR013083">
    <property type="entry name" value="Znf_RING/FYVE/PHD"/>
</dbReference>
<dbReference type="PROSITE" id="PS51114">
    <property type="entry name" value="FBA"/>
    <property type="match status" value="1"/>
</dbReference>
<dbReference type="Gene3D" id="2.60.120.260">
    <property type="entry name" value="Galactose-binding domain-like"/>
    <property type="match status" value="1"/>
</dbReference>
<reference evidence="5" key="1">
    <citation type="submission" date="2021-01" db="EMBL/GenBank/DDBJ databases">
        <authorList>
            <person name="Corre E."/>
            <person name="Pelletier E."/>
            <person name="Niang G."/>
            <person name="Scheremetjew M."/>
            <person name="Finn R."/>
            <person name="Kale V."/>
            <person name="Holt S."/>
            <person name="Cochrane G."/>
            <person name="Meng A."/>
            <person name="Brown T."/>
            <person name="Cohen L."/>
        </authorList>
    </citation>
    <scope>NUCLEOTIDE SEQUENCE</scope>
    <source>
        <strain evidence="5">CCMP127</strain>
    </source>
</reference>
<evidence type="ECO:0000259" key="4">
    <source>
        <dbReference type="PROSITE" id="PS51114"/>
    </source>
</evidence>
<keyword evidence="1" id="KW-0863">Zinc-finger</keyword>
<dbReference type="SMART" id="SM01198">
    <property type="entry name" value="FBA"/>
    <property type="match status" value="1"/>
</dbReference>
<keyword evidence="1" id="KW-0479">Metal-binding</keyword>
<dbReference type="InterPro" id="IPR008979">
    <property type="entry name" value="Galactose-bd-like_sf"/>
</dbReference>
<evidence type="ECO:0008006" key="6">
    <source>
        <dbReference type="Google" id="ProtNLM"/>
    </source>
</evidence>
<protein>
    <recommendedName>
        <fullName evidence="6">RING-type domain-containing protein</fullName>
    </recommendedName>
</protein>
<feature type="domain" description="FBA" evidence="4">
    <location>
        <begin position="307"/>
        <end position="484"/>
    </location>
</feature>
<dbReference type="PANTHER" id="PTHR45943">
    <property type="entry name" value="E3 UBIQUITIN-PROTEIN LIGASE MYCBP2"/>
    <property type="match status" value="1"/>
</dbReference>
<dbReference type="GO" id="GO:0005634">
    <property type="term" value="C:nucleus"/>
    <property type="evidence" value="ECO:0007669"/>
    <property type="project" value="TreeGrafter"/>
</dbReference>
<dbReference type="PANTHER" id="PTHR45943:SF2">
    <property type="entry name" value="RING-TYPE DOMAIN-CONTAINING PROTEIN"/>
    <property type="match status" value="1"/>
</dbReference>
<organism evidence="5">
    <name type="scientific">Amphora coffeiformis</name>
    <dbReference type="NCBI Taxonomy" id="265554"/>
    <lineage>
        <taxon>Eukaryota</taxon>
        <taxon>Sar</taxon>
        <taxon>Stramenopiles</taxon>
        <taxon>Ochrophyta</taxon>
        <taxon>Bacillariophyta</taxon>
        <taxon>Bacillariophyceae</taxon>
        <taxon>Bacillariophycidae</taxon>
        <taxon>Thalassiophysales</taxon>
        <taxon>Catenulaceae</taxon>
        <taxon>Amphora</taxon>
    </lineage>
</organism>
<dbReference type="Gene3D" id="3.30.40.10">
    <property type="entry name" value="Zinc/RING finger domain, C3HC4 (zinc finger)"/>
    <property type="match status" value="1"/>
</dbReference>
<dbReference type="Pfam" id="PF04300">
    <property type="entry name" value="FBA"/>
    <property type="match status" value="1"/>
</dbReference>
<accession>A0A7S3L2I2</accession>
<feature type="domain" description="RING-type" evidence="3">
    <location>
        <begin position="30"/>
        <end position="93"/>
    </location>
</feature>
<dbReference type="AlphaFoldDB" id="A0A7S3L2I2"/>
<dbReference type="EMBL" id="HBIM01003138">
    <property type="protein sequence ID" value="CAE0404614.1"/>
    <property type="molecule type" value="Transcribed_RNA"/>
</dbReference>
<dbReference type="GO" id="GO:0005886">
    <property type="term" value="C:plasma membrane"/>
    <property type="evidence" value="ECO:0007669"/>
    <property type="project" value="TreeGrafter"/>
</dbReference>